<evidence type="ECO:0000313" key="2">
    <source>
        <dbReference type="Proteomes" id="UP000199005"/>
    </source>
</evidence>
<dbReference type="AlphaFoldDB" id="A0A1H7A3G8"/>
<dbReference type="SUPFAM" id="SSF52540">
    <property type="entry name" value="P-loop containing nucleoside triphosphate hydrolases"/>
    <property type="match status" value="1"/>
</dbReference>
<organism evidence="1 2">
    <name type="scientific">Azotobacter beijerinckii</name>
    <dbReference type="NCBI Taxonomy" id="170623"/>
    <lineage>
        <taxon>Bacteria</taxon>
        <taxon>Pseudomonadati</taxon>
        <taxon>Pseudomonadota</taxon>
        <taxon>Gammaproteobacteria</taxon>
        <taxon>Pseudomonadales</taxon>
        <taxon>Pseudomonadaceae</taxon>
        <taxon>Azotobacter</taxon>
    </lineage>
</organism>
<accession>A0A1H7A3G8</accession>
<dbReference type="Proteomes" id="UP000199005">
    <property type="component" value="Unassembled WGS sequence"/>
</dbReference>
<proteinExistence type="predicted"/>
<gene>
    <name evidence="1" type="ORF">SAMN04244579_04880</name>
</gene>
<evidence type="ECO:0000313" key="1">
    <source>
        <dbReference type="EMBL" id="SEJ60239.1"/>
    </source>
</evidence>
<dbReference type="EMBL" id="FNYO01000202">
    <property type="protein sequence ID" value="SEJ60239.1"/>
    <property type="molecule type" value="Genomic_DNA"/>
</dbReference>
<name>A0A1H7A3G8_9GAMM</name>
<dbReference type="STRING" id="170623.SAMN04244579_04880"/>
<dbReference type="Gene3D" id="3.40.50.300">
    <property type="entry name" value="P-loop containing nucleotide triphosphate hydrolases"/>
    <property type="match status" value="1"/>
</dbReference>
<feature type="non-terminal residue" evidence="1">
    <location>
        <position position="1"/>
    </location>
</feature>
<protein>
    <submittedName>
        <fullName evidence="1">Uncharacterized protein</fullName>
    </submittedName>
</protein>
<sequence>WDIVVLEEDFPDLFDDEKISPEQRVDELNLLYVATTRAKQHLVVNGIVQTIVRLVHSKAKKAGMPQGGVTSGAPA</sequence>
<reference evidence="1 2" key="1">
    <citation type="submission" date="2016-10" db="EMBL/GenBank/DDBJ databases">
        <authorList>
            <person name="de Groot N.N."/>
        </authorList>
    </citation>
    <scope>NUCLEOTIDE SEQUENCE [LARGE SCALE GENOMIC DNA]</scope>
    <source>
        <strain evidence="1 2">DSM 1041</strain>
    </source>
</reference>
<dbReference type="InterPro" id="IPR027417">
    <property type="entry name" value="P-loop_NTPase"/>
</dbReference>